<dbReference type="Gene3D" id="1.10.10.10">
    <property type="entry name" value="Winged helix-like DNA-binding domain superfamily/Winged helix DNA-binding domain"/>
    <property type="match status" value="1"/>
</dbReference>
<dbReference type="EMBL" id="QUAB01000043">
    <property type="protein sequence ID" value="REJ05087.1"/>
    <property type="molecule type" value="Genomic_DNA"/>
</dbReference>
<feature type="signal peptide" evidence="4">
    <location>
        <begin position="1"/>
        <end position="22"/>
    </location>
</feature>
<proteinExistence type="predicted"/>
<dbReference type="InterPro" id="IPR036390">
    <property type="entry name" value="WH_DNA-bd_sf"/>
</dbReference>
<feature type="domain" description="IclR-ED" evidence="6">
    <location>
        <begin position="62"/>
        <end position="243"/>
    </location>
</feature>
<keyword evidence="2" id="KW-0238">DNA-binding</keyword>
<evidence type="ECO:0000256" key="1">
    <source>
        <dbReference type="ARBA" id="ARBA00023015"/>
    </source>
</evidence>
<dbReference type="GO" id="GO:0003700">
    <property type="term" value="F:DNA-binding transcription factor activity"/>
    <property type="evidence" value="ECO:0007669"/>
    <property type="project" value="TreeGrafter"/>
</dbReference>
<keyword evidence="3" id="KW-0804">Transcription</keyword>
<dbReference type="SMART" id="SM00346">
    <property type="entry name" value="HTH_ICLR"/>
    <property type="match status" value="1"/>
</dbReference>
<dbReference type="InterPro" id="IPR050707">
    <property type="entry name" value="HTH_MetabolicPath_Reg"/>
</dbReference>
<comment type="caution">
    <text evidence="7">The sequence shown here is derived from an EMBL/GenBank/DDBJ whole genome shotgun (WGS) entry which is preliminary data.</text>
</comment>
<gene>
    <name evidence="7" type="ORF">DY023_10905</name>
</gene>
<feature type="chain" id="PRO_5016976803" evidence="4">
    <location>
        <begin position="23"/>
        <end position="243"/>
    </location>
</feature>
<sequence>MSQSVTRAAAVLASLAAEPSSAAELAAEFGIHRTTMFRELQSLEQVGFVRKQADGRYAVGMQLAVLGGAALEQLDLRGAAFAQVRRLHRIVGNTVHVGALIGDEIVYVDKVEDAAGVRMYSRVGAAVLPYCSGIGKAVLAELPVDRRDALLADCDWHPHTANTLTSRAALDADLALTARRGYAFDDAEFEDFVGCVAVPIVTSAGVVGALSLTALRVAQSREQLEQRVPVLREAAAEISHQLG</sequence>
<dbReference type="RefSeq" id="WP_116242373.1">
    <property type="nucleotide sequence ID" value="NZ_QUAB01000043.1"/>
</dbReference>
<evidence type="ECO:0000259" key="5">
    <source>
        <dbReference type="PROSITE" id="PS51077"/>
    </source>
</evidence>
<feature type="domain" description="HTH iclR-type" evidence="5">
    <location>
        <begin position="2"/>
        <end position="61"/>
    </location>
</feature>
<keyword evidence="8" id="KW-1185">Reference proteome</keyword>
<keyword evidence="1" id="KW-0805">Transcription regulation</keyword>
<evidence type="ECO:0000256" key="4">
    <source>
        <dbReference type="SAM" id="SignalP"/>
    </source>
</evidence>
<dbReference type="InterPro" id="IPR014757">
    <property type="entry name" value="Tscrpt_reg_IclR_C"/>
</dbReference>
<dbReference type="InterPro" id="IPR036388">
    <property type="entry name" value="WH-like_DNA-bd_sf"/>
</dbReference>
<evidence type="ECO:0000256" key="2">
    <source>
        <dbReference type="ARBA" id="ARBA00023125"/>
    </source>
</evidence>
<dbReference type="SUPFAM" id="SSF55781">
    <property type="entry name" value="GAF domain-like"/>
    <property type="match status" value="1"/>
</dbReference>
<dbReference type="PROSITE" id="PS51078">
    <property type="entry name" value="ICLR_ED"/>
    <property type="match status" value="1"/>
</dbReference>
<dbReference type="InterPro" id="IPR005471">
    <property type="entry name" value="Tscrpt_reg_IclR_N"/>
</dbReference>
<dbReference type="Pfam" id="PF09339">
    <property type="entry name" value="HTH_IclR"/>
    <property type="match status" value="1"/>
</dbReference>
<dbReference type="Gene3D" id="3.30.450.40">
    <property type="match status" value="1"/>
</dbReference>
<reference evidence="7 8" key="1">
    <citation type="submission" date="2018-08" db="EMBL/GenBank/DDBJ databases">
        <title>Isolation, diversity and antifungal activity of Actinobacteria from cow dung.</title>
        <authorList>
            <person name="Ling L."/>
        </authorList>
    </citation>
    <scope>NUCLEOTIDE SEQUENCE [LARGE SCALE GENOMIC DNA]</scope>
    <source>
        <strain evidence="7 8">NEAU-LLE</strain>
    </source>
</reference>
<dbReference type="Pfam" id="PF01614">
    <property type="entry name" value="IclR_C"/>
    <property type="match status" value="1"/>
</dbReference>
<dbReference type="AlphaFoldDB" id="A0A371NTQ1"/>
<dbReference type="InterPro" id="IPR029016">
    <property type="entry name" value="GAF-like_dom_sf"/>
</dbReference>
<dbReference type="GO" id="GO:0045892">
    <property type="term" value="P:negative regulation of DNA-templated transcription"/>
    <property type="evidence" value="ECO:0007669"/>
    <property type="project" value="TreeGrafter"/>
</dbReference>
<dbReference type="PROSITE" id="PS51077">
    <property type="entry name" value="HTH_ICLR"/>
    <property type="match status" value="1"/>
</dbReference>
<name>A0A371NTQ1_9MICO</name>
<protein>
    <submittedName>
        <fullName evidence="7">IclR family transcriptional regulator</fullName>
    </submittedName>
</protein>
<dbReference type="Proteomes" id="UP000262172">
    <property type="component" value="Unassembled WGS sequence"/>
</dbReference>
<dbReference type="GO" id="GO:0003677">
    <property type="term" value="F:DNA binding"/>
    <property type="evidence" value="ECO:0007669"/>
    <property type="project" value="UniProtKB-KW"/>
</dbReference>
<keyword evidence="4" id="KW-0732">Signal</keyword>
<evidence type="ECO:0000256" key="3">
    <source>
        <dbReference type="ARBA" id="ARBA00023163"/>
    </source>
</evidence>
<evidence type="ECO:0000313" key="8">
    <source>
        <dbReference type="Proteomes" id="UP000262172"/>
    </source>
</evidence>
<dbReference type="PANTHER" id="PTHR30136:SF24">
    <property type="entry name" value="HTH-TYPE TRANSCRIPTIONAL REPRESSOR ALLR"/>
    <property type="match status" value="1"/>
</dbReference>
<dbReference type="SUPFAM" id="SSF46785">
    <property type="entry name" value="Winged helix' DNA-binding domain"/>
    <property type="match status" value="1"/>
</dbReference>
<accession>A0A371NTQ1</accession>
<dbReference type="PANTHER" id="PTHR30136">
    <property type="entry name" value="HELIX-TURN-HELIX TRANSCRIPTIONAL REGULATOR, ICLR FAMILY"/>
    <property type="match status" value="1"/>
</dbReference>
<dbReference type="OrthoDB" id="4068713at2"/>
<evidence type="ECO:0000313" key="7">
    <source>
        <dbReference type="EMBL" id="REJ05087.1"/>
    </source>
</evidence>
<evidence type="ECO:0000259" key="6">
    <source>
        <dbReference type="PROSITE" id="PS51078"/>
    </source>
</evidence>
<organism evidence="7 8">
    <name type="scientific">Microbacterium bovistercoris</name>
    <dbReference type="NCBI Taxonomy" id="2293570"/>
    <lineage>
        <taxon>Bacteria</taxon>
        <taxon>Bacillati</taxon>
        <taxon>Actinomycetota</taxon>
        <taxon>Actinomycetes</taxon>
        <taxon>Micrococcales</taxon>
        <taxon>Microbacteriaceae</taxon>
        <taxon>Microbacterium</taxon>
    </lineage>
</organism>